<evidence type="ECO:0000256" key="1">
    <source>
        <dbReference type="SAM" id="MobiDB-lite"/>
    </source>
</evidence>
<feature type="region of interest" description="Disordered" evidence="1">
    <location>
        <begin position="842"/>
        <end position="871"/>
    </location>
</feature>
<accession>A0A1N6F3W9</accession>
<feature type="region of interest" description="Disordered" evidence="1">
    <location>
        <begin position="18"/>
        <end position="37"/>
    </location>
</feature>
<sequence>MSDNTKNGIIDLTEIVEMGTPPDPAANNTIPASPAGTVDFESELEDLFNTTDFSELADSADSSSQPVEQSADLFADTPKNEPAAEDLLADLAPEMSAPTQSGGSAVDSAPSFESDLDDLLDSVDAKDSSVGFDADFEDLLNEFSESPASKKEPVRQPDFDEDLSSMSMNPATPESVVAEPAPQPQAVASEPLAATEANIADVNAADVDDLFADLDFELGEAPAEPAHLAPAEEPKVQPADDLDDLFADFDFETAPVEDPVPKPKSAPSAPQGGADDDLLGDLGLDFDLDEPDTKQVQELKVQSAPEPAPATEKNIADINNTDVDDLFADLDFELGEAPVEASVEPEPQPVVSPAAPAKSTPVEDVSLEDPFDIDGILNESSDDTPSPAQEAQGDFDLADLDELLKVDDEPAQAPRTDLTAADGTTLESEEVEMDDIGFLLSELDENDGAQTVVEAVQEPVVEPEAEIAPEVAFEPDSPVEAVVPEIKEPVAPVDGSMFDAEIDALLDDLEMAAAEPATPIPSEPQVEPVLEPEPVGVVPEPAEEIEEVTLSVESESNSEVQDDDLDLDALLDDLEMVAAEPAAPISSEPQVEPVLEPEQEVVEPEPAELTKDALLSAEPVNTGEFPEDDLDLDALLEDDLLGVAETSETAPEVDAASPIVEDELTAELDALLNDDTLGVSDAPDTQEDASPLGSADEFESILDELDSLLDEQEALEPVMEADSEDPVDELFATPVEDVLQDAVGLDFESDVVEPEIAVAESPESEPMTEVQSIEGPTVEPEAELLGEPTSLEEDLDSTLDRILGEEPLGGDVVGDVTEDDLQPAVEPAEFTHDDIDTLFSDADAPESVMEEVPEGEQDLSFEAPVEEPISEDVSMMAEPSIESSQELAAEPEVVAPEHLDLSDPTAGAALHDNVDEPVFAAPEELAEPFGQVAEDSDPVSEAMDAVEQEVPMAELEQEAMADLESFADLQPEPVEAPEEEDAPELDMVDINENAAPVPPNASLEDLMRESSVAAPDFADSSMEMLDTTPAVSSAVQHDDSYDVPPVPAMTPEEFAELTERIYYLESTLQNVVVMQESFAASQPAAVDKEVMKEAIDDAFNLDGPLMARVLNAVEVRTEMMIESMGNRIEGQIKGTIEQSAAKSAAQVIREELKALLAEDFS</sequence>
<keyword evidence="3" id="KW-1185">Reference proteome</keyword>
<feature type="compositionally biased region" description="Low complexity" evidence="1">
    <location>
        <begin position="263"/>
        <end position="273"/>
    </location>
</feature>
<reference evidence="3" key="1">
    <citation type="submission" date="2016-11" db="EMBL/GenBank/DDBJ databases">
        <authorList>
            <person name="Varghese N."/>
            <person name="Submissions S."/>
        </authorList>
    </citation>
    <scope>NUCLEOTIDE SEQUENCE [LARGE SCALE GENOMIC DNA]</scope>
    <source>
        <strain evidence="3">DSM 17456</strain>
    </source>
</reference>
<feature type="compositionally biased region" description="Low complexity" evidence="1">
    <location>
        <begin position="514"/>
        <end position="540"/>
    </location>
</feature>
<dbReference type="AlphaFoldDB" id="A0A1N6F3W9"/>
<proteinExistence type="predicted"/>
<feature type="region of interest" description="Disordered" evidence="1">
    <location>
        <begin position="222"/>
        <end position="322"/>
    </location>
</feature>
<protein>
    <submittedName>
        <fullName evidence="2">Uncharacterized protein</fullName>
    </submittedName>
</protein>
<feature type="compositionally biased region" description="Acidic residues" evidence="1">
    <location>
        <begin position="848"/>
        <end position="870"/>
    </location>
</feature>
<feature type="region of interest" description="Disordered" evidence="1">
    <location>
        <begin position="55"/>
        <end position="117"/>
    </location>
</feature>
<feature type="compositionally biased region" description="Low complexity" evidence="1">
    <location>
        <begin position="175"/>
        <end position="192"/>
    </location>
</feature>
<feature type="region of interest" description="Disordered" evidence="1">
    <location>
        <begin position="337"/>
        <end position="396"/>
    </location>
</feature>
<feature type="region of interest" description="Disordered" evidence="1">
    <location>
        <begin position="675"/>
        <end position="695"/>
    </location>
</feature>
<feature type="compositionally biased region" description="Acidic residues" evidence="1">
    <location>
        <begin position="274"/>
        <end position="290"/>
    </location>
</feature>
<organism evidence="2 3">
    <name type="scientific">Halodesulfovibrio marinisediminis DSM 17456</name>
    <dbReference type="NCBI Taxonomy" id="1121457"/>
    <lineage>
        <taxon>Bacteria</taxon>
        <taxon>Pseudomonadati</taxon>
        <taxon>Thermodesulfobacteriota</taxon>
        <taxon>Desulfovibrionia</taxon>
        <taxon>Desulfovibrionales</taxon>
        <taxon>Desulfovibrionaceae</taxon>
        <taxon>Halodesulfovibrio</taxon>
    </lineage>
</organism>
<name>A0A1N6F3W9_9BACT</name>
<feature type="compositionally biased region" description="Low complexity" evidence="1">
    <location>
        <begin position="337"/>
        <end position="362"/>
    </location>
</feature>
<feature type="compositionally biased region" description="Low complexity" evidence="1">
    <location>
        <begin position="580"/>
        <end position="594"/>
    </location>
</feature>
<dbReference type="RefSeq" id="WP_074215933.1">
    <property type="nucleotide sequence ID" value="NZ_FSRG01000004.1"/>
</dbReference>
<evidence type="ECO:0000313" key="3">
    <source>
        <dbReference type="Proteomes" id="UP000184694"/>
    </source>
</evidence>
<dbReference type="OrthoDB" id="5464672at2"/>
<feature type="region of interest" description="Disordered" evidence="1">
    <location>
        <begin position="757"/>
        <end position="791"/>
    </location>
</feature>
<feature type="compositionally biased region" description="Acidic residues" evidence="1">
    <location>
        <begin position="780"/>
        <end position="791"/>
    </location>
</feature>
<feature type="region of interest" description="Disordered" evidence="1">
    <location>
        <begin position="580"/>
        <end position="609"/>
    </location>
</feature>
<feature type="compositionally biased region" description="Acidic residues" evidence="1">
    <location>
        <begin position="595"/>
        <end position="606"/>
    </location>
</feature>
<evidence type="ECO:0000313" key="2">
    <source>
        <dbReference type="EMBL" id="SIN89904.1"/>
    </source>
</evidence>
<dbReference type="EMBL" id="FSRG01000004">
    <property type="protein sequence ID" value="SIN89904.1"/>
    <property type="molecule type" value="Genomic_DNA"/>
</dbReference>
<feature type="region of interest" description="Disordered" evidence="1">
    <location>
        <begin position="514"/>
        <end position="565"/>
    </location>
</feature>
<feature type="compositionally biased region" description="Basic and acidic residues" evidence="1">
    <location>
        <begin position="148"/>
        <end position="158"/>
    </location>
</feature>
<gene>
    <name evidence="2" type="ORF">SAMN02745161_1080</name>
</gene>
<dbReference type="Proteomes" id="UP000184694">
    <property type="component" value="Unassembled WGS sequence"/>
</dbReference>
<feature type="region of interest" description="Disordered" evidence="1">
    <location>
        <begin position="143"/>
        <end position="192"/>
    </location>
</feature>
<feature type="compositionally biased region" description="Acidic residues" evidence="1">
    <location>
        <begin position="240"/>
        <end position="251"/>
    </location>
</feature>